<evidence type="ECO:0000313" key="8">
    <source>
        <dbReference type="EMBL" id="RZF35022.1"/>
    </source>
</evidence>
<comment type="subunit">
    <text evidence="7">Component of the mitochondrial contact site and cristae organizing system (MICOS) complex.</text>
</comment>
<evidence type="ECO:0000256" key="2">
    <source>
        <dbReference type="ARBA" id="ARBA00010904"/>
    </source>
</evidence>
<dbReference type="FunCoup" id="A0A482WP66">
    <property type="interactions" value="370"/>
</dbReference>
<keyword evidence="5 7" id="KW-0496">Mitochondrion</keyword>
<evidence type="ECO:0000256" key="3">
    <source>
        <dbReference type="ARBA" id="ARBA00022692"/>
    </source>
</evidence>
<dbReference type="InParanoid" id="A0A482WP66"/>
<evidence type="ECO:0000256" key="7">
    <source>
        <dbReference type="RuleBase" id="RU363021"/>
    </source>
</evidence>
<comment type="function">
    <text evidence="7">Component of the MICOS complex, a large protein complex of the mitochondrial inner membrane that plays crucial roles in the maintenance of crista junctions, inner membrane architecture, and formation of contact sites to the outer membrane.</text>
</comment>
<evidence type="ECO:0000256" key="1">
    <source>
        <dbReference type="ARBA" id="ARBA00004325"/>
    </source>
</evidence>
<comment type="caution">
    <text evidence="8">The sequence shown here is derived from an EMBL/GenBank/DDBJ whole genome shotgun (WGS) entry which is preliminary data.</text>
</comment>
<keyword evidence="7" id="KW-0999">Mitochondrion inner membrane</keyword>
<dbReference type="STRING" id="195883.A0A482WP66"/>
<dbReference type="EMBL" id="QKKF02029742">
    <property type="protein sequence ID" value="RZF35022.1"/>
    <property type="molecule type" value="Genomic_DNA"/>
</dbReference>
<protein>
    <recommendedName>
        <fullName evidence="7">MICOS complex subunit</fullName>
    </recommendedName>
</protein>
<sequence>MYNLKLLRRVIVPAGAGVGVTAALFTVSAAKPVDPSPPPPPADCDPSKTLVRPRDLPIYSTDPPSTIPCYTEPSSNDPNSIIDVIALGRRELLASLGQLEKYHEVFWDTLRTGKAHTEASLEMLRAEENAMIRYGAIGGSGFVGLLLSIRKGKFKKLLYMSTASMAMASLCYPAEAAEYSSEAARLAKRYANIAYHFAVGVLEDMGVSVPRIGNPVDYVQQMLGLKDSVKGTGGAALLPPLQETPSHLEVSGKSSK</sequence>
<dbReference type="PANTHER" id="PTHR14564">
    <property type="entry name" value="MICOS COMPLEX SUBUNIT MIC26 / MIC27 FAMILY MEMBER"/>
    <property type="match status" value="1"/>
</dbReference>
<dbReference type="GO" id="GO:0042407">
    <property type="term" value="P:cristae formation"/>
    <property type="evidence" value="ECO:0007669"/>
    <property type="project" value="InterPro"/>
</dbReference>
<dbReference type="InterPro" id="IPR033182">
    <property type="entry name" value="MIC26/MIC27_animal"/>
</dbReference>
<evidence type="ECO:0000256" key="6">
    <source>
        <dbReference type="ARBA" id="ARBA00023136"/>
    </source>
</evidence>
<keyword evidence="6 7" id="KW-0472">Membrane</keyword>
<gene>
    <name evidence="8" type="ORF">LSTR_LSTR013039</name>
</gene>
<organism evidence="8 9">
    <name type="scientific">Laodelphax striatellus</name>
    <name type="common">Small brown planthopper</name>
    <name type="synonym">Delphax striatella</name>
    <dbReference type="NCBI Taxonomy" id="195883"/>
    <lineage>
        <taxon>Eukaryota</taxon>
        <taxon>Metazoa</taxon>
        <taxon>Ecdysozoa</taxon>
        <taxon>Arthropoda</taxon>
        <taxon>Hexapoda</taxon>
        <taxon>Insecta</taxon>
        <taxon>Pterygota</taxon>
        <taxon>Neoptera</taxon>
        <taxon>Paraneoptera</taxon>
        <taxon>Hemiptera</taxon>
        <taxon>Auchenorrhyncha</taxon>
        <taxon>Fulgoroidea</taxon>
        <taxon>Delphacidae</taxon>
        <taxon>Criomorphinae</taxon>
        <taxon>Laodelphax</taxon>
    </lineage>
</organism>
<feature type="transmembrane region" description="Helical" evidence="7">
    <location>
        <begin position="131"/>
        <end position="149"/>
    </location>
</feature>
<dbReference type="OrthoDB" id="5973346at2759"/>
<evidence type="ECO:0000256" key="5">
    <source>
        <dbReference type="ARBA" id="ARBA00023128"/>
    </source>
</evidence>
<comment type="similarity">
    <text evidence="2">Belongs to the apolipoprotein O/MICOS complex subunit Mic27 family.</text>
</comment>
<accession>A0A482WP66</accession>
<comment type="subcellular location">
    <subcellularLocation>
        <location evidence="7">Mitochondrion inner membrane</location>
    </subcellularLocation>
    <subcellularLocation>
        <location evidence="1">Mitochondrion membrane</location>
    </subcellularLocation>
</comment>
<name>A0A482WP66_LAOST</name>
<evidence type="ECO:0000313" key="9">
    <source>
        <dbReference type="Proteomes" id="UP000291343"/>
    </source>
</evidence>
<keyword evidence="9" id="KW-1185">Reference proteome</keyword>
<dbReference type="GO" id="GO:0061617">
    <property type="term" value="C:MICOS complex"/>
    <property type="evidence" value="ECO:0007669"/>
    <property type="project" value="UniProtKB-UniRule"/>
</dbReference>
<reference evidence="8 9" key="1">
    <citation type="journal article" date="2017" name="Gigascience">
        <title>Genome sequence of the small brown planthopper, Laodelphax striatellus.</title>
        <authorList>
            <person name="Zhu J."/>
            <person name="Jiang F."/>
            <person name="Wang X."/>
            <person name="Yang P."/>
            <person name="Bao Y."/>
            <person name="Zhao W."/>
            <person name="Wang W."/>
            <person name="Lu H."/>
            <person name="Wang Q."/>
            <person name="Cui N."/>
            <person name="Li J."/>
            <person name="Chen X."/>
            <person name="Luo L."/>
            <person name="Yu J."/>
            <person name="Kang L."/>
            <person name="Cui F."/>
        </authorList>
    </citation>
    <scope>NUCLEOTIDE SEQUENCE [LARGE SCALE GENOMIC DNA]</scope>
    <source>
        <strain evidence="8">Lst14</strain>
    </source>
</reference>
<dbReference type="Pfam" id="PF09769">
    <property type="entry name" value="ApoO"/>
    <property type="match status" value="1"/>
</dbReference>
<dbReference type="Proteomes" id="UP000291343">
    <property type="component" value="Unassembled WGS sequence"/>
</dbReference>
<keyword evidence="4 7" id="KW-1133">Transmembrane helix</keyword>
<evidence type="ECO:0000256" key="4">
    <source>
        <dbReference type="ARBA" id="ARBA00022989"/>
    </source>
</evidence>
<dbReference type="AlphaFoldDB" id="A0A482WP66"/>
<keyword evidence="3 7" id="KW-0812">Transmembrane</keyword>
<proteinExistence type="inferred from homology"/>
<dbReference type="InterPro" id="IPR019166">
    <property type="entry name" value="MIC26/MIC27"/>
</dbReference>